<sequence>MFFSEERRSFKKMAVLWMIANTSNLLLFVSFAGHVKNWAHSQGVEIVVAISYFPVIFPAAVIVKFLPDKLDENLNILFELMIRLFNGGVGDALAIWFSVLIVVIIQSTGIVLLSRFFTHLAGKARWQR</sequence>
<keyword evidence="3" id="KW-1185">Reference proteome</keyword>
<dbReference type="Proteomes" id="UP000680067">
    <property type="component" value="Unassembled WGS sequence"/>
</dbReference>
<name>A0A941DJ54_9BURK</name>
<dbReference type="RefSeq" id="WP_189357072.1">
    <property type="nucleotide sequence ID" value="NZ_JAGSPN010000001.1"/>
</dbReference>
<protein>
    <submittedName>
        <fullName evidence="2">Uncharacterized protein</fullName>
    </submittedName>
</protein>
<feature type="transmembrane region" description="Helical" evidence="1">
    <location>
        <begin position="14"/>
        <end position="34"/>
    </location>
</feature>
<gene>
    <name evidence="2" type="ORF">KDM89_02305</name>
</gene>
<feature type="transmembrane region" description="Helical" evidence="1">
    <location>
        <begin position="46"/>
        <end position="66"/>
    </location>
</feature>
<evidence type="ECO:0000256" key="1">
    <source>
        <dbReference type="SAM" id="Phobius"/>
    </source>
</evidence>
<accession>A0A941DJ54</accession>
<comment type="caution">
    <text evidence="2">The sequence shown here is derived from an EMBL/GenBank/DDBJ whole genome shotgun (WGS) entry which is preliminary data.</text>
</comment>
<feature type="transmembrane region" description="Helical" evidence="1">
    <location>
        <begin position="93"/>
        <end position="118"/>
    </location>
</feature>
<dbReference type="EMBL" id="JAGSPN010000001">
    <property type="protein sequence ID" value="MBR7780960.1"/>
    <property type="molecule type" value="Genomic_DNA"/>
</dbReference>
<evidence type="ECO:0000313" key="3">
    <source>
        <dbReference type="Proteomes" id="UP000680067"/>
    </source>
</evidence>
<proteinExistence type="predicted"/>
<keyword evidence="1" id="KW-1133">Transmembrane helix</keyword>
<evidence type="ECO:0000313" key="2">
    <source>
        <dbReference type="EMBL" id="MBR7780960.1"/>
    </source>
</evidence>
<reference evidence="2" key="1">
    <citation type="submission" date="2021-04" db="EMBL/GenBank/DDBJ databases">
        <title>novel species isolated from subtropical streams in China.</title>
        <authorList>
            <person name="Lu H."/>
        </authorList>
    </citation>
    <scope>NUCLEOTIDE SEQUENCE</scope>
    <source>
        <strain evidence="2">LFS511W</strain>
    </source>
</reference>
<keyword evidence="1" id="KW-0812">Transmembrane</keyword>
<dbReference type="AlphaFoldDB" id="A0A941DJ54"/>
<keyword evidence="1" id="KW-0472">Membrane</keyword>
<organism evidence="2 3">
    <name type="scientific">Undibacterium luofuense</name>
    <dbReference type="NCBI Taxonomy" id="2828733"/>
    <lineage>
        <taxon>Bacteria</taxon>
        <taxon>Pseudomonadati</taxon>
        <taxon>Pseudomonadota</taxon>
        <taxon>Betaproteobacteria</taxon>
        <taxon>Burkholderiales</taxon>
        <taxon>Oxalobacteraceae</taxon>
        <taxon>Undibacterium</taxon>
    </lineage>
</organism>